<reference evidence="1 2" key="1">
    <citation type="journal article" date="2016" name="Stand. Genomic Sci.">
        <title>Complete genome sequence and genomic characterization of Microcystis panniformis FACHB 1757 by third-generation sequencing.</title>
        <authorList>
            <person name="Zhang J.Y."/>
            <person name="Guan R."/>
            <person name="Zhang H.J."/>
            <person name="Li H."/>
            <person name="Xiao P."/>
            <person name="Yu G.L."/>
            <person name="Du L."/>
            <person name="Cao D.M."/>
            <person name="Zhu B.C."/>
            <person name="Li R.H."/>
            <person name="Lu Z.H."/>
        </authorList>
    </citation>
    <scope>NUCLEOTIDE SEQUENCE [LARGE SCALE GENOMIC DNA]</scope>
    <source>
        <strain evidence="1 2">FACHB-1757</strain>
    </source>
</reference>
<dbReference type="RefSeq" id="WP_052276976.1">
    <property type="nucleotide sequence ID" value="NZ_CP011339.1"/>
</dbReference>
<dbReference type="EMBL" id="CP011339">
    <property type="protein sequence ID" value="AKV68655.1"/>
    <property type="molecule type" value="Genomic_DNA"/>
</dbReference>
<dbReference type="PATRIC" id="fig|1638788.3.peg.3700"/>
<name>A0A0K1S3N3_9CHRO</name>
<protein>
    <submittedName>
        <fullName evidence="1">Uncharacterized protein</fullName>
    </submittedName>
</protein>
<accession>A0A0K1S3N3</accession>
<gene>
    <name evidence="1" type="ORF">VL20_3665</name>
</gene>
<evidence type="ECO:0000313" key="1">
    <source>
        <dbReference type="EMBL" id="AKV68655.1"/>
    </source>
</evidence>
<dbReference type="AlphaFoldDB" id="A0A0K1S3N3"/>
<sequence>MRNSEQLTKSLKRFRYTLFLGVAAMAINSWGMPNISVAQTTPAQEKVQLMFVQTAEDIKVDPVAKTIRLVNVNKQTLYFSDRPNRIAGNLTMAAYMDEWTARAGKDNFANDPPNATLSVYEPGRQDNTIIVVEISNPVIDGKDLIYSYKLIEGTLPKTGGATSLFIDWIGVGGGVGPGFYGVGAGTRGVGLYGGYGGPLRY</sequence>
<organism evidence="1 2">
    <name type="scientific">Microcystis panniformis FACHB-1757</name>
    <dbReference type="NCBI Taxonomy" id="1638788"/>
    <lineage>
        <taxon>Bacteria</taxon>
        <taxon>Bacillati</taxon>
        <taxon>Cyanobacteriota</taxon>
        <taxon>Cyanophyceae</taxon>
        <taxon>Oscillatoriophycideae</taxon>
        <taxon>Chroococcales</taxon>
        <taxon>Microcystaceae</taxon>
        <taxon>Microcystis</taxon>
    </lineage>
</organism>
<keyword evidence="2" id="KW-1185">Reference proteome</keyword>
<evidence type="ECO:0000313" key="2">
    <source>
        <dbReference type="Proteomes" id="UP000068167"/>
    </source>
</evidence>
<dbReference type="KEGG" id="mpk:VL20_3665"/>
<proteinExistence type="predicted"/>
<dbReference type="Proteomes" id="UP000068167">
    <property type="component" value="Chromosome"/>
</dbReference>